<evidence type="ECO:0000256" key="3">
    <source>
        <dbReference type="ARBA" id="ARBA00022969"/>
    </source>
</evidence>
<evidence type="ECO:0000256" key="2">
    <source>
        <dbReference type="ARBA" id="ARBA00006573"/>
    </source>
</evidence>
<comment type="similarity">
    <text evidence="2">Belongs to the SspH family.</text>
</comment>
<comment type="subcellular location">
    <subcellularLocation>
        <location evidence="1">Spore core</location>
    </subcellularLocation>
</comment>
<comment type="caution">
    <text evidence="4">The sequence shown here is derived from an EMBL/GenBank/DDBJ whole genome shotgun (WGS) entry which is preliminary data.</text>
</comment>
<name>A0ABV5AF65_9BACL</name>
<reference evidence="4 5" key="1">
    <citation type="journal article" date="2024" name="Int. J. Mol. Sci.">
        <title>Exploration of Alicyclobacillus spp. Genome in Search of Antibiotic Resistance.</title>
        <authorList>
            <person name="Bucka-Kolendo J."/>
            <person name="Kiousi D.E."/>
            <person name="Dekowska A."/>
            <person name="Mikolajczuk-Szczyrba A."/>
            <person name="Karadedos D.M."/>
            <person name="Michael P."/>
            <person name="Galanis A."/>
            <person name="Sokolowska B."/>
        </authorList>
    </citation>
    <scope>NUCLEOTIDE SEQUENCE [LARGE SCALE GENOMIC DNA]</scope>
    <source>
        <strain evidence="4 5">KKP 3000</strain>
    </source>
</reference>
<gene>
    <name evidence="4" type="ORF">KKP3000_004408</name>
</gene>
<keyword evidence="5" id="KW-1185">Reference proteome</keyword>
<proteinExistence type="inferred from homology"/>
<dbReference type="InterPro" id="IPR012610">
    <property type="entry name" value="SASP_SspH"/>
</dbReference>
<sequence>MDMQRAHEIFESPNYIVVTYEGTSVRIDRLFESSPYAEISYKNGATTSVPVSELHEDKAVH</sequence>
<evidence type="ECO:0000256" key="1">
    <source>
        <dbReference type="ARBA" id="ARBA00004288"/>
    </source>
</evidence>
<dbReference type="Proteomes" id="UP001579974">
    <property type="component" value="Unassembled WGS sequence"/>
</dbReference>
<dbReference type="RefSeq" id="WP_275474666.1">
    <property type="nucleotide sequence ID" value="NZ_CP162940.1"/>
</dbReference>
<keyword evidence="3" id="KW-0749">Sporulation</keyword>
<dbReference type="EMBL" id="JBDXSU010000008">
    <property type="protein sequence ID" value="MFB5190912.1"/>
    <property type="molecule type" value="Genomic_DNA"/>
</dbReference>
<evidence type="ECO:0000313" key="4">
    <source>
        <dbReference type="EMBL" id="MFB5190912.1"/>
    </source>
</evidence>
<protein>
    <submittedName>
        <fullName evidence="4">Small, acid-soluble spore protein, H family</fullName>
    </submittedName>
</protein>
<evidence type="ECO:0000313" key="5">
    <source>
        <dbReference type="Proteomes" id="UP001579974"/>
    </source>
</evidence>
<accession>A0ABV5AF65</accession>
<dbReference type="Pfam" id="PF08141">
    <property type="entry name" value="SspH"/>
    <property type="match status" value="1"/>
</dbReference>
<organism evidence="4 5">
    <name type="scientific">Alicyclobacillus fastidiosus</name>
    <dbReference type="NCBI Taxonomy" id="392011"/>
    <lineage>
        <taxon>Bacteria</taxon>
        <taxon>Bacillati</taxon>
        <taxon>Bacillota</taxon>
        <taxon>Bacilli</taxon>
        <taxon>Bacillales</taxon>
        <taxon>Alicyclobacillaceae</taxon>
        <taxon>Alicyclobacillus</taxon>
    </lineage>
</organism>